<evidence type="ECO:0000313" key="18">
    <source>
        <dbReference type="EMBL" id="TQN32047.1"/>
    </source>
</evidence>
<comment type="pathway">
    <text evidence="5">Cofactor biosynthesis; adenosylcobalamin biosynthesis; adenosylcobalamin from cob(II)yrinate a,c-diamide: step 6/7.</text>
</comment>
<sequence length="361" mass="38149">MRIRLSGTSGPAGWPAPNCPCASCNRATDNRRLPARVTVDGAFTLRAPGAGTLTAGQVPAGYTVTTTPYGTRVEGPGGESLLYACPEAPADPPTTAGGHAPVPPPQQVDLALVDVVESPRSVGALRRAGVVGTTTAVAALGGDHRLHSPAEFERRARLWGTFAPSDGQELPCPPAAWPPSRIRGPHRALVTGGARSGKSAEAERRLLAEPEVTYIATGPTADGDDAWRERVEAHRARRPWWWRTEETLDVAAVLRRASGAVLLDCVGTWLAGVLDACGMWDEQPPVGAEEELRARIDELVEAWRRCGAYAIAVTNEVGSGVVPPTASGGMFRDYLGRVNQRLAAESEDVVLTAVGRISELP</sequence>
<evidence type="ECO:0000313" key="19">
    <source>
        <dbReference type="Proteomes" id="UP000317422"/>
    </source>
</evidence>
<evidence type="ECO:0000256" key="17">
    <source>
        <dbReference type="ARBA" id="ARBA00030571"/>
    </source>
</evidence>
<evidence type="ECO:0000256" key="1">
    <source>
        <dbReference type="ARBA" id="ARBA00000312"/>
    </source>
</evidence>
<dbReference type="PANTHER" id="PTHR34848:SF1">
    <property type="entry name" value="BIFUNCTIONAL ADENOSYLCOBALAMIN BIOSYNTHESIS PROTEIN COBU"/>
    <property type="match status" value="1"/>
</dbReference>
<evidence type="ECO:0000256" key="5">
    <source>
        <dbReference type="ARBA" id="ARBA00004692"/>
    </source>
</evidence>
<keyword evidence="15" id="KW-0342">GTP-binding</keyword>
<comment type="function">
    <text evidence="4">Catalyzes ATP-dependent phosphorylation of adenosylcobinamide and addition of GMP to adenosylcobinamide phosphate.</text>
</comment>
<evidence type="ECO:0000256" key="8">
    <source>
        <dbReference type="ARBA" id="ARBA00012016"/>
    </source>
</evidence>
<dbReference type="InterPro" id="IPR027417">
    <property type="entry name" value="P-loop_NTPase"/>
</dbReference>
<keyword evidence="18" id="KW-0548">Nucleotidyltransferase</keyword>
<comment type="catalytic activity">
    <reaction evidence="2">
        <text>adenosylcob(III)inamide phosphate + GTP + H(+) = adenosylcob(III)inamide-GDP + diphosphate</text>
        <dbReference type="Rhea" id="RHEA:22712"/>
        <dbReference type="ChEBI" id="CHEBI:15378"/>
        <dbReference type="ChEBI" id="CHEBI:33019"/>
        <dbReference type="ChEBI" id="CHEBI:37565"/>
        <dbReference type="ChEBI" id="CHEBI:58502"/>
        <dbReference type="ChEBI" id="CHEBI:60487"/>
        <dbReference type="EC" id="2.7.7.62"/>
    </reaction>
</comment>
<evidence type="ECO:0000256" key="12">
    <source>
        <dbReference type="ARBA" id="ARBA00022741"/>
    </source>
</evidence>
<dbReference type="GO" id="GO:0005525">
    <property type="term" value="F:GTP binding"/>
    <property type="evidence" value="ECO:0007669"/>
    <property type="project" value="UniProtKB-KW"/>
</dbReference>
<dbReference type="UniPathway" id="UPA00148">
    <property type="reaction ID" value="UER00236"/>
</dbReference>
<comment type="catalytic activity">
    <reaction evidence="1">
        <text>adenosylcob(III)inamide + ATP = adenosylcob(III)inamide phosphate + ADP + H(+)</text>
        <dbReference type="Rhea" id="RHEA:15769"/>
        <dbReference type="ChEBI" id="CHEBI:2480"/>
        <dbReference type="ChEBI" id="CHEBI:15378"/>
        <dbReference type="ChEBI" id="CHEBI:30616"/>
        <dbReference type="ChEBI" id="CHEBI:58502"/>
        <dbReference type="ChEBI" id="CHEBI:456216"/>
        <dbReference type="EC" id="2.7.1.156"/>
    </reaction>
</comment>
<reference evidence="18 19" key="1">
    <citation type="submission" date="2019-06" db="EMBL/GenBank/DDBJ databases">
        <title>Sequencing the genomes of 1000 actinobacteria strains.</title>
        <authorList>
            <person name="Klenk H.-P."/>
        </authorList>
    </citation>
    <scope>NUCLEOTIDE SEQUENCE [LARGE SCALE GENOMIC DNA]</scope>
    <source>
        <strain evidence="18 19">DSM 45015</strain>
    </source>
</reference>
<evidence type="ECO:0000256" key="2">
    <source>
        <dbReference type="ARBA" id="ARBA00000711"/>
    </source>
</evidence>
<keyword evidence="13 18" id="KW-0418">Kinase</keyword>
<evidence type="ECO:0000256" key="15">
    <source>
        <dbReference type="ARBA" id="ARBA00023134"/>
    </source>
</evidence>
<dbReference type="Pfam" id="PF02283">
    <property type="entry name" value="CobU"/>
    <property type="match status" value="1"/>
</dbReference>
<comment type="pathway">
    <text evidence="6">Cofactor biosynthesis; adenosylcobalamin biosynthesis; adenosylcobalamin from cob(II)yrinate a,c-diamide: step 5/7.</text>
</comment>
<dbReference type="CDD" id="cd00544">
    <property type="entry name" value="CobU"/>
    <property type="match status" value="1"/>
</dbReference>
<evidence type="ECO:0000256" key="3">
    <source>
        <dbReference type="ARBA" id="ARBA00001522"/>
    </source>
</evidence>
<evidence type="ECO:0000256" key="16">
    <source>
        <dbReference type="ARBA" id="ARBA00029570"/>
    </source>
</evidence>
<organism evidence="18 19">
    <name type="scientific">Haloactinospora alba</name>
    <dbReference type="NCBI Taxonomy" id="405555"/>
    <lineage>
        <taxon>Bacteria</taxon>
        <taxon>Bacillati</taxon>
        <taxon>Actinomycetota</taxon>
        <taxon>Actinomycetes</taxon>
        <taxon>Streptosporangiales</taxon>
        <taxon>Nocardiopsidaceae</taxon>
        <taxon>Haloactinospora</taxon>
    </lineage>
</organism>
<dbReference type="AlphaFoldDB" id="A0A543NJQ7"/>
<evidence type="ECO:0000256" key="14">
    <source>
        <dbReference type="ARBA" id="ARBA00022840"/>
    </source>
</evidence>
<dbReference type="GO" id="GO:0005524">
    <property type="term" value="F:ATP binding"/>
    <property type="evidence" value="ECO:0007669"/>
    <property type="project" value="UniProtKB-KW"/>
</dbReference>
<evidence type="ECO:0000256" key="13">
    <source>
        <dbReference type="ARBA" id="ARBA00022777"/>
    </source>
</evidence>
<evidence type="ECO:0000256" key="9">
    <source>
        <dbReference type="ARBA" id="ARBA00012523"/>
    </source>
</evidence>
<comment type="catalytic activity">
    <reaction evidence="3">
        <text>adenosylcob(III)inamide + GTP = adenosylcob(III)inamide phosphate + GDP + H(+)</text>
        <dbReference type="Rhea" id="RHEA:15765"/>
        <dbReference type="ChEBI" id="CHEBI:2480"/>
        <dbReference type="ChEBI" id="CHEBI:15378"/>
        <dbReference type="ChEBI" id="CHEBI:37565"/>
        <dbReference type="ChEBI" id="CHEBI:58189"/>
        <dbReference type="ChEBI" id="CHEBI:58502"/>
        <dbReference type="EC" id="2.7.1.156"/>
    </reaction>
</comment>
<evidence type="ECO:0000256" key="6">
    <source>
        <dbReference type="ARBA" id="ARBA00005159"/>
    </source>
</evidence>
<comment type="similarity">
    <text evidence="7">Belongs to the CobU/CobP family.</text>
</comment>
<keyword evidence="10" id="KW-0169">Cobalamin biosynthesis</keyword>
<comment type="caution">
    <text evidence="18">The sequence shown here is derived from an EMBL/GenBank/DDBJ whole genome shotgun (WGS) entry which is preliminary data.</text>
</comment>
<gene>
    <name evidence="18" type="ORF">FHX37_1972</name>
</gene>
<dbReference type="Proteomes" id="UP000317422">
    <property type="component" value="Unassembled WGS sequence"/>
</dbReference>
<dbReference type="GO" id="GO:0008820">
    <property type="term" value="F:cobinamide phosphate guanylyltransferase activity"/>
    <property type="evidence" value="ECO:0007669"/>
    <property type="project" value="UniProtKB-EC"/>
</dbReference>
<accession>A0A543NJQ7</accession>
<name>A0A543NJQ7_9ACTN</name>
<dbReference type="SUPFAM" id="SSF52540">
    <property type="entry name" value="P-loop containing nucleoside triphosphate hydrolases"/>
    <property type="match status" value="1"/>
</dbReference>
<protein>
    <recommendedName>
        <fullName evidence="16">Adenosylcobinamide kinase</fullName>
        <ecNumber evidence="8">2.7.1.156</ecNumber>
        <ecNumber evidence="9">2.7.7.62</ecNumber>
    </recommendedName>
    <alternativeName>
        <fullName evidence="17">Adenosylcobinamide-phosphate guanylyltransferase</fullName>
    </alternativeName>
</protein>
<dbReference type="GO" id="GO:0009236">
    <property type="term" value="P:cobalamin biosynthetic process"/>
    <property type="evidence" value="ECO:0007669"/>
    <property type="project" value="UniProtKB-UniPathway"/>
</dbReference>
<dbReference type="GO" id="GO:0043752">
    <property type="term" value="F:adenosylcobinamide kinase activity"/>
    <property type="evidence" value="ECO:0007669"/>
    <property type="project" value="UniProtKB-EC"/>
</dbReference>
<evidence type="ECO:0000256" key="4">
    <source>
        <dbReference type="ARBA" id="ARBA00003889"/>
    </source>
</evidence>
<dbReference type="Gene3D" id="3.40.50.300">
    <property type="entry name" value="P-loop containing nucleotide triphosphate hydrolases"/>
    <property type="match status" value="1"/>
</dbReference>
<keyword evidence="19" id="KW-1185">Reference proteome</keyword>
<evidence type="ECO:0000256" key="11">
    <source>
        <dbReference type="ARBA" id="ARBA00022679"/>
    </source>
</evidence>
<evidence type="ECO:0000256" key="7">
    <source>
        <dbReference type="ARBA" id="ARBA00007490"/>
    </source>
</evidence>
<evidence type="ECO:0000256" key="10">
    <source>
        <dbReference type="ARBA" id="ARBA00022573"/>
    </source>
</evidence>
<keyword evidence="11 18" id="KW-0808">Transferase</keyword>
<dbReference type="EMBL" id="VFQC01000001">
    <property type="protein sequence ID" value="TQN32047.1"/>
    <property type="molecule type" value="Genomic_DNA"/>
</dbReference>
<proteinExistence type="inferred from homology"/>
<dbReference type="PANTHER" id="PTHR34848">
    <property type="match status" value="1"/>
</dbReference>
<dbReference type="EC" id="2.7.7.62" evidence="9"/>
<dbReference type="InterPro" id="IPR003203">
    <property type="entry name" value="CobU/CobP"/>
</dbReference>
<keyword evidence="14" id="KW-0067">ATP-binding</keyword>
<keyword evidence="12" id="KW-0547">Nucleotide-binding</keyword>
<dbReference type="EC" id="2.7.1.156" evidence="8"/>